<accession>A0AAJ0GY04</accession>
<gene>
    <name evidence="2" type="ORF">B0T15DRAFT_523745</name>
</gene>
<reference evidence="2" key="2">
    <citation type="submission" date="2023-06" db="EMBL/GenBank/DDBJ databases">
        <authorList>
            <consortium name="Lawrence Berkeley National Laboratory"/>
            <person name="Mondo S.J."/>
            <person name="Hensen N."/>
            <person name="Bonometti L."/>
            <person name="Westerberg I."/>
            <person name="Brannstrom I.O."/>
            <person name="Guillou S."/>
            <person name="Cros-Aarteil S."/>
            <person name="Calhoun S."/>
            <person name="Haridas S."/>
            <person name="Kuo A."/>
            <person name="Pangilinan J."/>
            <person name="Riley R."/>
            <person name="Labutti K."/>
            <person name="Andreopoulos B."/>
            <person name="Lipzen A."/>
            <person name="Chen C."/>
            <person name="Yanf M."/>
            <person name="Daum C."/>
            <person name="Ng V."/>
            <person name="Clum A."/>
            <person name="Steindorff A."/>
            <person name="Ohm R."/>
            <person name="Martin F."/>
            <person name="Silar P."/>
            <person name="Natvig D."/>
            <person name="Lalanne C."/>
            <person name="Gautier V."/>
            <person name="Ament-Velasquez S.L."/>
            <person name="Kruys A."/>
            <person name="Hutchinson M.I."/>
            <person name="Powell A.J."/>
            <person name="Barry K."/>
            <person name="Miller A.N."/>
            <person name="Grigoriev I.V."/>
            <person name="Debuchy R."/>
            <person name="Gladieux P."/>
            <person name="Thoren M.H."/>
            <person name="Johannesson H."/>
        </authorList>
    </citation>
    <scope>NUCLEOTIDE SEQUENCE</scope>
    <source>
        <strain evidence="2">CBS 333.67</strain>
    </source>
</reference>
<evidence type="ECO:0000313" key="2">
    <source>
        <dbReference type="EMBL" id="KAK3308189.1"/>
    </source>
</evidence>
<dbReference type="RefSeq" id="XP_062723969.1">
    <property type="nucleotide sequence ID" value="XM_062868717.1"/>
</dbReference>
<dbReference type="GeneID" id="87887546"/>
<reference evidence="2" key="1">
    <citation type="journal article" date="2023" name="Mol. Phylogenet. Evol.">
        <title>Genome-scale phylogeny and comparative genomics of the fungal order Sordariales.</title>
        <authorList>
            <person name="Hensen N."/>
            <person name="Bonometti L."/>
            <person name="Westerberg I."/>
            <person name="Brannstrom I.O."/>
            <person name="Guillou S."/>
            <person name="Cros-Aarteil S."/>
            <person name="Calhoun S."/>
            <person name="Haridas S."/>
            <person name="Kuo A."/>
            <person name="Mondo S."/>
            <person name="Pangilinan J."/>
            <person name="Riley R."/>
            <person name="LaButti K."/>
            <person name="Andreopoulos B."/>
            <person name="Lipzen A."/>
            <person name="Chen C."/>
            <person name="Yan M."/>
            <person name="Daum C."/>
            <person name="Ng V."/>
            <person name="Clum A."/>
            <person name="Steindorff A."/>
            <person name="Ohm R.A."/>
            <person name="Martin F."/>
            <person name="Silar P."/>
            <person name="Natvig D.O."/>
            <person name="Lalanne C."/>
            <person name="Gautier V."/>
            <person name="Ament-Velasquez S.L."/>
            <person name="Kruys A."/>
            <person name="Hutchinson M.I."/>
            <person name="Powell A.J."/>
            <person name="Barry K."/>
            <person name="Miller A.N."/>
            <person name="Grigoriev I.V."/>
            <person name="Debuchy R."/>
            <person name="Gladieux P."/>
            <person name="Hiltunen Thoren M."/>
            <person name="Johannesson H."/>
        </authorList>
    </citation>
    <scope>NUCLEOTIDE SEQUENCE</scope>
    <source>
        <strain evidence="2">CBS 333.67</strain>
    </source>
</reference>
<sequence>MEVVWANRRREDCVGCGGDDGGGKQGVIVALLEDFRRRYGDRFRYSCTVDEEGSFIDAGTIIRSTEVSTSAGAGSSPSWRFWSRTSPDNSVGSPAAAMSVHSDACTYHSPKKLVTSDDRDPPAGSNTEQCQCEDGEGNRIAGGKNLLMVSGPEGFIAHYAGAKVWGAGKELQGPVKGVISQLKRTYPTLGEDWLVLKM</sequence>
<dbReference type="EMBL" id="JAUDZG010000002">
    <property type="protein sequence ID" value="KAK3308189.1"/>
    <property type="molecule type" value="Genomic_DNA"/>
</dbReference>
<proteinExistence type="predicted"/>
<name>A0AAJ0GY04_9PEZI</name>
<dbReference type="AlphaFoldDB" id="A0AAJ0GY04"/>
<evidence type="ECO:0000256" key="1">
    <source>
        <dbReference type="SAM" id="MobiDB-lite"/>
    </source>
</evidence>
<protein>
    <submittedName>
        <fullName evidence="2">Uncharacterized protein</fullName>
    </submittedName>
</protein>
<evidence type="ECO:0000313" key="3">
    <source>
        <dbReference type="Proteomes" id="UP001273166"/>
    </source>
</evidence>
<dbReference type="Proteomes" id="UP001273166">
    <property type="component" value="Unassembled WGS sequence"/>
</dbReference>
<keyword evidence="3" id="KW-1185">Reference proteome</keyword>
<comment type="caution">
    <text evidence="2">The sequence shown here is derived from an EMBL/GenBank/DDBJ whole genome shotgun (WGS) entry which is preliminary data.</text>
</comment>
<feature type="region of interest" description="Disordered" evidence="1">
    <location>
        <begin position="111"/>
        <end position="136"/>
    </location>
</feature>
<organism evidence="2 3">
    <name type="scientific">Chaetomium strumarium</name>
    <dbReference type="NCBI Taxonomy" id="1170767"/>
    <lineage>
        <taxon>Eukaryota</taxon>
        <taxon>Fungi</taxon>
        <taxon>Dikarya</taxon>
        <taxon>Ascomycota</taxon>
        <taxon>Pezizomycotina</taxon>
        <taxon>Sordariomycetes</taxon>
        <taxon>Sordariomycetidae</taxon>
        <taxon>Sordariales</taxon>
        <taxon>Chaetomiaceae</taxon>
        <taxon>Chaetomium</taxon>
    </lineage>
</organism>